<evidence type="ECO:0000313" key="3">
    <source>
        <dbReference type="Proteomes" id="UP000765509"/>
    </source>
</evidence>
<dbReference type="EMBL" id="AVOT02041978">
    <property type="protein sequence ID" value="MBW0537364.1"/>
    <property type="molecule type" value="Genomic_DNA"/>
</dbReference>
<sequence>MPVQNSPPARKTRSQDRAQAVLTSTSRAPLGGTTEAPQLRNHLEKRPSIHPERGPRRSDSFSGVVGAFPGSSTTTLEGFGEDDEEEEENCVEEEESDGTEFFPAPVRASGGTGGPTLAKCNHPVPHQSETSLLAIMHQMTQIMANIQEASSSEASRPPAFKTPYMKGPDCFDVIQPFKVRIFIQSCQLILHNDHEYFSDDRKKDLYATPFLIGRAESWIEPYIFNLTNKYPAYLPNN</sequence>
<organism evidence="2 3">
    <name type="scientific">Austropuccinia psidii MF-1</name>
    <dbReference type="NCBI Taxonomy" id="1389203"/>
    <lineage>
        <taxon>Eukaryota</taxon>
        <taxon>Fungi</taxon>
        <taxon>Dikarya</taxon>
        <taxon>Basidiomycota</taxon>
        <taxon>Pucciniomycotina</taxon>
        <taxon>Pucciniomycetes</taxon>
        <taxon>Pucciniales</taxon>
        <taxon>Sphaerophragmiaceae</taxon>
        <taxon>Austropuccinia</taxon>
    </lineage>
</organism>
<reference evidence="2" key="1">
    <citation type="submission" date="2021-03" db="EMBL/GenBank/DDBJ databases">
        <title>Draft genome sequence of rust myrtle Austropuccinia psidii MF-1, a brazilian biotype.</title>
        <authorList>
            <person name="Quecine M.C."/>
            <person name="Pachon D.M.R."/>
            <person name="Bonatelli M.L."/>
            <person name="Correr F.H."/>
            <person name="Franceschini L.M."/>
            <person name="Leite T.F."/>
            <person name="Margarido G.R.A."/>
            <person name="Almeida C.A."/>
            <person name="Ferrarezi J.A."/>
            <person name="Labate C.A."/>
        </authorList>
    </citation>
    <scope>NUCLEOTIDE SEQUENCE</scope>
    <source>
        <strain evidence="2">MF-1</strain>
    </source>
</reference>
<evidence type="ECO:0008006" key="4">
    <source>
        <dbReference type="Google" id="ProtNLM"/>
    </source>
</evidence>
<proteinExistence type="predicted"/>
<name>A0A9Q3FE95_9BASI</name>
<comment type="caution">
    <text evidence="2">The sequence shown here is derived from an EMBL/GenBank/DDBJ whole genome shotgun (WGS) entry which is preliminary data.</text>
</comment>
<accession>A0A9Q3FE95</accession>
<gene>
    <name evidence="2" type="ORF">O181_077079</name>
</gene>
<feature type="region of interest" description="Disordered" evidence="1">
    <location>
        <begin position="1"/>
        <end position="115"/>
    </location>
</feature>
<evidence type="ECO:0000313" key="2">
    <source>
        <dbReference type="EMBL" id="MBW0537364.1"/>
    </source>
</evidence>
<keyword evidence="3" id="KW-1185">Reference proteome</keyword>
<dbReference type="AlphaFoldDB" id="A0A9Q3FE95"/>
<feature type="compositionally biased region" description="Basic and acidic residues" evidence="1">
    <location>
        <begin position="41"/>
        <end position="59"/>
    </location>
</feature>
<dbReference type="Proteomes" id="UP000765509">
    <property type="component" value="Unassembled WGS sequence"/>
</dbReference>
<evidence type="ECO:0000256" key="1">
    <source>
        <dbReference type="SAM" id="MobiDB-lite"/>
    </source>
</evidence>
<protein>
    <recommendedName>
        <fullName evidence="4">DUF4939 domain-containing protein</fullName>
    </recommendedName>
</protein>
<feature type="compositionally biased region" description="Acidic residues" evidence="1">
    <location>
        <begin position="79"/>
        <end position="98"/>
    </location>
</feature>